<keyword evidence="2" id="KW-0548">Nucleotidyltransferase</keyword>
<dbReference type="Pfam" id="PF00665">
    <property type="entry name" value="rve"/>
    <property type="match status" value="1"/>
</dbReference>
<dbReference type="PANTHER" id="PTHR37984">
    <property type="entry name" value="PROTEIN CBG26694"/>
    <property type="match status" value="1"/>
</dbReference>
<dbReference type="Proteomes" id="UP001159363">
    <property type="component" value="Chromosome X"/>
</dbReference>
<feature type="domain" description="CCHC-type" evidence="8">
    <location>
        <begin position="99"/>
        <end position="114"/>
    </location>
</feature>
<evidence type="ECO:0000256" key="3">
    <source>
        <dbReference type="ARBA" id="ARBA00022722"/>
    </source>
</evidence>
<dbReference type="InterPro" id="IPR012337">
    <property type="entry name" value="RNaseH-like_sf"/>
</dbReference>
<dbReference type="Gene3D" id="3.10.10.10">
    <property type="entry name" value="HIV Type 1 Reverse Transcriptase, subunit A, domain 1"/>
    <property type="match status" value="1"/>
</dbReference>
<keyword evidence="11" id="KW-1185">Reference proteome</keyword>
<dbReference type="Pfam" id="PF17917">
    <property type="entry name" value="RT_RNaseH"/>
    <property type="match status" value="1"/>
</dbReference>
<evidence type="ECO:0000256" key="4">
    <source>
        <dbReference type="ARBA" id="ARBA00022759"/>
    </source>
</evidence>
<dbReference type="InterPro" id="IPR036397">
    <property type="entry name" value="RNaseH_sf"/>
</dbReference>
<reference evidence="10 11" key="1">
    <citation type="submission" date="2023-02" db="EMBL/GenBank/DDBJ databases">
        <title>LHISI_Scaffold_Assembly.</title>
        <authorList>
            <person name="Stuart O.P."/>
            <person name="Cleave R."/>
            <person name="Magrath M.J.L."/>
            <person name="Mikheyev A.S."/>
        </authorList>
    </citation>
    <scope>NUCLEOTIDE SEQUENCE [LARGE SCALE GENOMIC DNA]</scope>
    <source>
        <strain evidence="10">Daus_M_001</strain>
        <tissue evidence="10">Leg muscle</tissue>
    </source>
</reference>
<proteinExistence type="predicted"/>
<dbReference type="PROSITE" id="PS50158">
    <property type="entry name" value="ZF_CCHC"/>
    <property type="match status" value="1"/>
</dbReference>
<sequence>MAAVAKSVALMSGEKSEEVNVIAEPACFRQQAIEDVQYAGACRGCRQNPPQWAGFTRQPYRDIASQNRVLTSKKQEPQNAWSCGVHHLSGNSPTRGWICYNCGHLGHITKACRNSKVSGVVPVAVTDEVSGSLHKLSLLVAKDLSAPALLGSDWLPALRSGWQDHLLANSQVLSMHVVVPSGVVNRAEVLVDLKSKYTKAFSVVNNDKPISGYKVNIHLKGSTIPVFHRAYDVPYAIVQNLKEELYKLEQAGIISRLEVEEPCRGLLTINTINGLYRFNRLVSGLASALAIFKSDIESSLFEIGNVTAYLDDILIGGKDGQECAMNLNFVLGNSLEFLGLQFSGQGKSPTKSKIEKITAAPAPTDTIQYARTPPQPVMQRCPYRYHSVEIISLLNYYRQCIPMCPDMLEPLHNLLCKDVPWVWMSESSLVVFDPTKEIVLQLDSSGYGVGTVLSKIINEIECSIAFESATLTTAQRNYSPLAKEALAIISGVKKFLNYLYGHTSTIVSDHQPLMSLFSEAKKLLHMASSRILHWGVILSACNYSIVYKKGKHIPQADAMSCLPSTVPVGVKECNFLYLTTPLVSPGEVAQETKMDQVLRKIIKVYENGWPHHCSNKILEPFFTMRHWLSIRDGVLLNGNRVVIPQSLPAKDPLERIHLDLFHFNSVKYSILCDAYSKWVECFFLPIHTSFQSVLKCLLEVFARFTFPHTIVCNNGPPFCARDPAQFCRLSSIKLLFTPPYNPSSNGLAERSVQAFKKLLTRSFMPHLSNALLLSQRLNDCLLVYHSTPSSVTGFSPMASLFPYNPRIPLSMLTPKGEARRSHPTTRCLSGYKINQKIWVNLQISKTVVKWAPECIMHNIGKVHQCQLRHNACKEPDTNENCPMIRPLHQPFQTELEIADRHDGTSSEGEEEGKGFCGFPHDEDEMIHRVCKWGCRICTAARY</sequence>
<keyword evidence="6" id="KW-0695">RNA-directed DNA polymerase</keyword>
<dbReference type="InterPro" id="IPR001878">
    <property type="entry name" value="Znf_CCHC"/>
</dbReference>
<gene>
    <name evidence="10" type="ORF">PR048_012607</name>
</gene>
<dbReference type="InterPro" id="IPR001584">
    <property type="entry name" value="Integrase_cat-core"/>
</dbReference>
<dbReference type="InterPro" id="IPR043128">
    <property type="entry name" value="Rev_trsase/Diguanyl_cyclase"/>
</dbReference>
<dbReference type="CDD" id="cd09274">
    <property type="entry name" value="RNase_HI_RT_Ty3"/>
    <property type="match status" value="1"/>
</dbReference>
<keyword evidence="1" id="KW-0808">Transferase</keyword>
<dbReference type="InterPro" id="IPR050951">
    <property type="entry name" value="Retrovirus_Pol_polyprotein"/>
</dbReference>
<evidence type="ECO:0000256" key="2">
    <source>
        <dbReference type="ARBA" id="ARBA00022695"/>
    </source>
</evidence>
<dbReference type="PROSITE" id="PS50994">
    <property type="entry name" value="INTEGRASE"/>
    <property type="match status" value="1"/>
</dbReference>
<dbReference type="PANTHER" id="PTHR37984:SF5">
    <property type="entry name" value="PROTEIN NYNRIN-LIKE"/>
    <property type="match status" value="1"/>
</dbReference>
<dbReference type="SUPFAM" id="SSF56672">
    <property type="entry name" value="DNA/RNA polymerases"/>
    <property type="match status" value="1"/>
</dbReference>
<dbReference type="InterPro" id="IPR043502">
    <property type="entry name" value="DNA/RNA_pol_sf"/>
</dbReference>
<dbReference type="SUPFAM" id="SSF53098">
    <property type="entry name" value="Ribonuclease H-like"/>
    <property type="match status" value="1"/>
</dbReference>
<keyword evidence="7" id="KW-0479">Metal-binding</keyword>
<dbReference type="Gene3D" id="3.30.70.270">
    <property type="match status" value="1"/>
</dbReference>
<name>A0ABQ9HPV8_9NEOP</name>
<evidence type="ECO:0008006" key="12">
    <source>
        <dbReference type="Google" id="ProtNLM"/>
    </source>
</evidence>
<accession>A0ABQ9HPV8</accession>
<evidence type="ECO:0000259" key="8">
    <source>
        <dbReference type="PROSITE" id="PS50158"/>
    </source>
</evidence>
<evidence type="ECO:0000256" key="7">
    <source>
        <dbReference type="PROSITE-ProRule" id="PRU00047"/>
    </source>
</evidence>
<protein>
    <recommendedName>
        <fullName evidence="12">Reverse transcriptase</fullName>
    </recommendedName>
</protein>
<evidence type="ECO:0000259" key="9">
    <source>
        <dbReference type="PROSITE" id="PS50994"/>
    </source>
</evidence>
<comment type="caution">
    <text evidence="10">The sequence shown here is derived from an EMBL/GenBank/DDBJ whole genome shotgun (WGS) entry which is preliminary data.</text>
</comment>
<keyword evidence="5" id="KW-0378">Hydrolase</keyword>
<keyword evidence="4" id="KW-0255">Endonuclease</keyword>
<keyword evidence="7" id="KW-0863">Zinc-finger</keyword>
<evidence type="ECO:0000256" key="1">
    <source>
        <dbReference type="ARBA" id="ARBA00022679"/>
    </source>
</evidence>
<evidence type="ECO:0000256" key="5">
    <source>
        <dbReference type="ARBA" id="ARBA00022801"/>
    </source>
</evidence>
<dbReference type="InterPro" id="IPR041373">
    <property type="entry name" value="RT_RNaseH"/>
</dbReference>
<keyword evidence="3" id="KW-0540">Nuclease</keyword>
<evidence type="ECO:0000313" key="11">
    <source>
        <dbReference type="Proteomes" id="UP001159363"/>
    </source>
</evidence>
<evidence type="ECO:0000313" key="10">
    <source>
        <dbReference type="EMBL" id="KAJ8886396.1"/>
    </source>
</evidence>
<keyword evidence="7" id="KW-0862">Zinc</keyword>
<feature type="domain" description="Integrase catalytic" evidence="9">
    <location>
        <begin position="648"/>
        <end position="804"/>
    </location>
</feature>
<dbReference type="EMBL" id="JARBHB010000004">
    <property type="protein sequence ID" value="KAJ8886396.1"/>
    <property type="molecule type" value="Genomic_DNA"/>
</dbReference>
<dbReference type="Gene3D" id="3.30.420.10">
    <property type="entry name" value="Ribonuclease H-like superfamily/Ribonuclease H"/>
    <property type="match status" value="1"/>
</dbReference>
<evidence type="ECO:0000256" key="6">
    <source>
        <dbReference type="ARBA" id="ARBA00022918"/>
    </source>
</evidence>
<organism evidence="10 11">
    <name type="scientific">Dryococelus australis</name>
    <dbReference type="NCBI Taxonomy" id="614101"/>
    <lineage>
        <taxon>Eukaryota</taxon>
        <taxon>Metazoa</taxon>
        <taxon>Ecdysozoa</taxon>
        <taxon>Arthropoda</taxon>
        <taxon>Hexapoda</taxon>
        <taxon>Insecta</taxon>
        <taxon>Pterygota</taxon>
        <taxon>Neoptera</taxon>
        <taxon>Polyneoptera</taxon>
        <taxon>Phasmatodea</taxon>
        <taxon>Verophasmatodea</taxon>
        <taxon>Anareolatae</taxon>
        <taxon>Phasmatidae</taxon>
        <taxon>Eurycanthinae</taxon>
        <taxon>Dryococelus</taxon>
    </lineage>
</organism>